<reference evidence="2" key="1">
    <citation type="submission" date="2023-04" db="EMBL/GenBank/DDBJ databases">
        <authorList>
            <consortium name="ELIXIR-Norway"/>
        </authorList>
    </citation>
    <scope>NUCLEOTIDE SEQUENCE [LARGE SCALE GENOMIC DNA]</scope>
</reference>
<feature type="region of interest" description="Disordered" evidence="1">
    <location>
        <begin position="96"/>
        <end position="119"/>
    </location>
</feature>
<dbReference type="EMBL" id="OX459951">
    <property type="protein sequence ID" value="CAI9156711.1"/>
    <property type="molecule type" value="Genomic_DNA"/>
</dbReference>
<organism evidence="2 3">
    <name type="scientific">Rangifer tarandus platyrhynchus</name>
    <name type="common">Svalbard reindeer</name>
    <dbReference type="NCBI Taxonomy" id="3082113"/>
    <lineage>
        <taxon>Eukaryota</taxon>
        <taxon>Metazoa</taxon>
        <taxon>Chordata</taxon>
        <taxon>Craniata</taxon>
        <taxon>Vertebrata</taxon>
        <taxon>Euteleostomi</taxon>
        <taxon>Mammalia</taxon>
        <taxon>Eutheria</taxon>
        <taxon>Laurasiatheria</taxon>
        <taxon>Artiodactyla</taxon>
        <taxon>Ruminantia</taxon>
        <taxon>Pecora</taxon>
        <taxon>Cervidae</taxon>
        <taxon>Odocoileinae</taxon>
        <taxon>Rangifer</taxon>
    </lineage>
</organism>
<evidence type="ECO:0000313" key="2">
    <source>
        <dbReference type="EMBL" id="CAI9156711.1"/>
    </source>
</evidence>
<proteinExistence type="predicted"/>
<sequence>MLLSCGSGSHRVIGGAVCASSSRWELKPDQESARLQLSLAGGSSPECAAASRRAEENRVGGRRAVPGAPRRGGRGRPGAADCAAVGSASPFLPLRPRALPPLPFPLPRPDPQLLRVRSL</sequence>
<name>A0ABN8Y8C7_RANTA</name>
<evidence type="ECO:0000313" key="3">
    <source>
        <dbReference type="Proteomes" id="UP001176941"/>
    </source>
</evidence>
<protein>
    <submittedName>
        <fullName evidence="2">Uncharacterized protein</fullName>
    </submittedName>
</protein>
<dbReference type="Proteomes" id="UP001176941">
    <property type="component" value="Chromosome 15"/>
</dbReference>
<gene>
    <name evidence="2" type="ORF">MRATA1EN1_LOCUS5673</name>
</gene>
<accession>A0ABN8Y8C7</accession>
<keyword evidence="3" id="KW-1185">Reference proteome</keyword>
<evidence type="ECO:0000256" key="1">
    <source>
        <dbReference type="SAM" id="MobiDB-lite"/>
    </source>
</evidence>
<feature type="region of interest" description="Disordered" evidence="1">
    <location>
        <begin position="41"/>
        <end position="82"/>
    </location>
</feature>
<feature type="compositionally biased region" description="Pro residues" evidence="1">
    <location>
        <begin position="98"/>
        <end position="110"/>
    </location>
</feature>